<dbReference type="PANTHER" id="PTHR23346:SF7">
    <property type="entry name" value="STALLED RIBOSOME SENSOR GCN1"/>
    <property type="match status" value="1"/>
</dbReference>
<dbReference type="InterPro" id="IPR056810">
    <property type="entry name" value="GNC1-like_N"/>
</dbReference>
<dbReference type="Gene3D" id="1.25.10.10">
    <property type="entry name" value="Leucine-rich Repeat Variant"/>
    <property type="match status" value="1"/>
</dbReference>
<accession>A0ABN7B0X7</accession>
<dbReference type="EMBL" id="AP028916">
    <property type="protein sequence ID" value="BES98076.1"/>
    <property type="molecule type" value="Genomic_DNA"/>
</dbReference>
<evidence type="ECO:0000256" key="1">
    <source>
        <dbReference type="ARBA" id="ARBA00007366"/>
    </source>
</evidence>
<gene>
    <name evidence="4" type="ORF">NTJ_10891</name>
</gene>
<reference evidence="4 5" key="1">
    <citation type="submission" date="2023-09" db="EMBL/GenBank/DDBJ databases">
        <title>Nesidiocoris tenuis whole genome shotgun sequence.</title>
        <authorList>
            <person name="Shibata T."/>
            <person name="Shimoda M."/>
            <person name="Kobayashi T."/>
            <person name="Uehara T."/>
        </authorList>
    </citation>
    <scope>NUCLEOTIDE SEQUENCE [LARGE SCALE GENOMIC DNA]</scope>
    <source>
        <strain evidence="4 5">Japan</strain>
    </source>
</reference>
<evidence type="ECO:0000256" key="2">
    <source>
        <dbReference type="ARBA" id="ARBA00022737"/>
    </source>
</evidence>
<protein>
    <submittedName>
        <fullName evidence="4">Translational activator</fullName>
    </submittedName>
</protein>
<dbReference type="SUPFAM" id="SSF48371">
    <property type="entry name" value="ARM repeat"/>
    <property type="match status" value="1"/>
</dbReference>
<dbReference type="Pfam" id="PF24993">
    <property type="entry name" value="GNC1_N"/>
    <property type="match status" value="1"/>
</dbReference>
<evidence type="ECO:0000259" key="3">
    <source>
        <dbReference type="Pfam" id="PF24993"/>
    </source>
</evidence>
<dbReference type="InterPro" id="IPR016024">
    <property type="entry name" value="ARM-type_fold"/>
</dbReference>
<dbReference type="Proteomes" id="UP001307889">
    <property type="component" value="Chromosome 8"/>
</dbReference>
<name>A0ABN7B0X7_9HEMI</name>
<feature type="domain" description="Stalled ribosome sensor GCN1-like N-terminal" evidence="3">
    <location>
        <begin position="220"/>
        <end position="353"/>
    </location>
</feature>
<proteinExistence type="inferred from homology"/>
<organism evidence="4 5">
    <name type="scientific">Nesidiocoris tenuis</name>
    <dbReference type="NCBI Taxonomy" id="355587"/>
    <lineage>
        <taxon>Eukaryota</taxon>
        <taxon>Metazoa</taxon>
        <taxon>Ecdysozoa</taxon>
        <taxon>Arthropoda</taxon>
        <taxon>Hexapoda</taxon>
        <taxon>Insecta</taxon>
        <taxon>Pterygota</taxon>
        <taxon>Neoptera</taxon>
        <taxon>Paraneoptera</taxon>
        <taxon>Hemiptera</taxon>
        <taxon>Heteroptera</taxon>
        <taxon>Panheteroptera</taxon>
        <taxon>Cimicomorpha</taxon>
        <taxon>Miridae</taxon>
        <taxon>Dicyphina</taxon>
        <taxon>Nesidiocoris</taxon>
    </lineage>
</organism>
<sequence>MSSEDVVKVLKDLPLKVQTSSLASRKEVFTDVQAILPNPALNEPVVRGICKVIQLAVSRYRDSVSQKFLLNIVSSLSEIHPDWTIKHLTPVISNLASANSSIIATKSTAQECIHVLSWSCCLVTNAYSKSNSENKKEFQDVCESQAILLSCIFAAEHSKKIAKAYNVLQSQWNYNPDIIVPLYKETIFVIPESLHNIVFGATLLKHVYETKKLEHVATLKPHLLGKFVKIVVGSKTKVPTYVVDACHPMLILVDHNEFSGFILPAIQKAMLRNPELILQVLPNLLSNLSLDLSQYTDAITKSVAGSLCSNDEESRIKAAEAMKALSLQCSDSNAIWCTSDLLFKRLGGSQGKITVADHKIAILQALGNLSFNSIAGSSIQLISAKIVEQFIYVLETEVHEKTLLHCVEMLGLWCTKFTREIPQQLVKWIDTCQTLKQFTPFVRAAYFSALADCCNFLTAPQLQTHVNSLLKVVEKAAAQPLQMGLLREALAATCLLLKMASTHAYEMDLSSVYIIILDMDKQLFLSDKFLSQSSPEALCQVVWLCEVILLEHASNLLGGVGPINRALVLSLINGRSAKSQIHAILQRLFSSLQGTSIAVALLDQITEMLIGNRLQWSTPPKENSEAIDVSGCTEVKPRELVEAITTICSGSNLSWDDRQLLALRSVLACYHPFVGYGPSLSAEISQIIVAGCSTS</sequence>
<comment type="similarity">
    <text evidence="1">Belongs to the GCN1 family.</text>
</comment>
<keyword evidence="5" id="KW-1185">Reference proteome</keyword>
<keyword evidence="2" id="KW-0677">Repeat</keyword>
<dbReference type="PANTHER" id="PTHR23346">
    <property type="entry name" value="TRANSLATIONAL ACTIVATOR GCN1-RELATED"/>
    <property type="match status" value="1"/>
</dbReference>
<dbReference type="InterPro" id="IPR011989">
    <property type="entry name" value="ARM-like"/>
</dbReference>
<evidence type="ECO:0000313" key="5">
    <source>
        <dbReference type="Proteomes" id="UP001307889"/>
    </source>
</evidence>
<evidence type="ECO:0000313" key="4">
    <source>
        <dbReference type="EMBL" id="BES98076.1"/>
    </source>
</evidence>